<dbReference type="GO" id="GO:0046872">
    <property type="term" value="F:metal ion binding"/>
    <property type="evidence" value="ECO:0007669"/>
    <property type="project" value="UniProtKB-KW"/>
</dbReference>
<feature type="domain" description="MPN" evidence="7">
    <location>
        <begin position="26"/>
        <end position="149"/>
    </location>
</feature>
<evidence type="ECO:0000256" key="5">
    <source>
        <dbReference type="ARBA" id="ARBA00022833"/>
    </source>
</evidence>
<dbReference type="STRING" id="888064.HMPREF9088_2049"/>
<dbReference type="GO" id="GO:0008237">
    <property type="term" value="F:metallopeptidase activity"/>
    <property type="evidence" value="ECO:0007669"/>
    <property type="project" value="UniProtKB-KW"/>
</dbReference>
<dbReference type="AlphaFoldDB" id="E6LI59"/>
<keyword evidence="2" id="KW-0645">Protease</keyword>
<accession>E6LI59</accession>
<dbReference type="PANTHER" id="PTHR30471:SF3">
    <property type="entry name" value="UPF0758 PROTEIN YEES-RELATED"/>
    <property type="match status" value="1"/>
</dbReference>
<evidence type="ECO:0000256" key="2">
    <source>
        <dbReference type="ARBA" id="ARBA00022670"/>
    </source>
</evidence>
<evidence type="ECO:0000256" key="3">
    <source>
        <dbReference type="ARBA" id="ARBA00022723"/>
    </source>
</evidence>
<proteinExistence type="inferred from homology"/>
<name>E6LI59_ENTI1</name>
<sequence>MTVKKRVNVVSLQLIRESSFLYEPRKCSSPEDAYELFSQFIEKKATEHLVVACLNTKGEVVNISTVHIGSVNQSLAVPREIVKTALLCNAVNIIVAHNHPSNSTEPSREDRRFTKNLLDACQLLQIGLRDHIIIAADGSYSSMRRDGVFAEFI</sequence>
<keyword evidence="4" id="KW-0378">Hydrolase</keyword>
<keyword evidence="5" id="KW-0862">Zinc</keyword>
<protein>
    <submittedName>
        <fullName evidence="8">DNA repair protein RadC</fullName>
    </submittedName>
</protein>
<dbReference type="HOGENOM" id="CLU_073529_3_0_9"/>
<dbReference type="GO" id="GO:0006508">
    <property type="term" value="P:proteolysis"/>
    <property type="evidence" value="ECO:0007669"/>
    <property type="project" value="UniProtKB-KW"/>
</dbReference>
<dbReference type="Proteomes" id="UP000010296">
    <property type="component" value="Unassembled WGS sequence"/>
</dbReference>
<dbReference type="InterPro" id="IPR025657">
    <property type="entry name" value="RadC_JAB"/>
</dbReference>
<evidence type="ECO:0000256" key="4">
    <source>
        <dbReference type="ARBA" id="ARBA00022801"/>
    </source>
</evidence>
<dbReference type="InterPro" id="IPR001405">
    <property type="entry name" value="UPF0758"/>
</dbReference>
<keyword evidence="9" id="KW-1185">Reference proteome</keyword>
<dbReference type="PATRIC" id="fig|888064.11.peg.1891"/>
<evidence type="ECO:0000313" key="9">
    <source>
        <dbReference type="Proteomes" id="UP000010296"/>
    </source>
</evidence>
<dbReference type="eggNOG" id="COG2003">
    <property type="taxonomic scope" value="Bacteria"/>
</dbReference>
<dbReference type="EMBL" id="AEPV01000079">
    <property type="protein sequence ID" value="EFU73121.1"/>
    <property type="molecule type" value="Genomic_DNA"/>
</dbReference>
<dbReference type="InterPro" id="IPR037518">
    <property type="entry name" value="MPN"/>
</dbReference>
<gene>
    <name evidence="8" type="primary">radC</name>
    <name evidence="8" type="ORF">HMPREF9088_2049</name>
</gene>
<dbReference type="PANTHER" id="PTHR30471">
    <property type="entry name" value="DNA REPAIR PROTEIN RADC"/>
    <property type="match status" value="1"/>
</dbReference>
<keyword evidence="6" id="KW-0482">Metalloprotease</keyword>
<dbReference type="RefSeq" id="WP_007209060.1">
    <property type="nucleotide sequence ID" value="NZ_GL622241.1"/>
</dbReference>
<evidence type="ECO:0000259" key="7">
    <source>
        <dbReference type="PROSITE" id="PS50249"/>
    </source>
</evidence>
<reference evidence="8 9" key="1">
    <citation type="submission" date="2010-12" db="EMBL/GenBank/DDBJ databases">
        <authorList>
            <person name="Muzny D."/>
            <person name="Qin X."/>
            <person name="Deng J."/>
            <person name="Jiang H."/>
            <person name="Liu Y."/>
            <person name="Qu J."/>
            <person name="Song X.-Z."/>
            <person name="Zhang L."/>
            <person name="Thornton R."/>
            <person name="Coyle M."/>
            <person name="Francisco L."/>
            <person name="Jackson L."/>
            <person name="Javaid M."/>
            <person name="Korchina V."/>
            <person name="Kovar C."/>
            <person name="Mata R."/>
            <person name="Mathew T."/>
            <person name="Ngo R."/>
            <person name="Nguyen L."/>
            <person name="Nguyen N."/>
            <person name="Okwuonu G."/>
            <person name="Ongeri F."/>
            <person name="Pham C."/>
            <person name="Simmons D."/>
            <person name="Wilczek-Boney K."/>
            <person name="Hale W."/>
            <person name="Jakkamsetti A."/>
            <person name="Pham P."/>
            <person name="Ruth R."/>
            <person name="San Lucas F."/>
            <person name="Warren J."/>
            <person name="Zhang J."/>
            <person name="Zhao Z."/>
            <person name="Zhou C."/>
            <person name="Zhu D."/>
            <person name="Lee S."/>
            <person name="Bess C."/>
            <person name="Blankenburg K."/>
            <person name="Forbes L."/>
            <person name="Fu Q."/>
            <person name="Gubbala S."/>
            <person name="Hirani K."/>
            <person name="Jayaseelan J.C."/>
            <person name="Lara F."/>
            <person name="Munidasa M."/>
            <person name="Palculict T."/>
            <person name="Patil S."/>
            <person name="Pu L.-L."/>
            <person name="Saada N."/>
            <person name="Tang L."/>
            <person name="Weissenberger G."/>
            <person name="Zhu Y."/>
            <person name="Hemphill L."/>
            <person name="Shang Y."/>
            <person name="Youmans B."/>
            <person name="Ayvaz T."/>
            <person name="Ross M."/>
            <person name="Santibanez J."/>
            <person name="Aqrawi P."/>
            <person name="Gross S."/>
            <person name="Joshi V."/>
            <person name="Fowler G."/>
            <person name="Nazareth L."/>
            <person name="Reid J."/>
            <person name="Worley K."/>
            <person name="Petrosino J."/>
            <person name="Highlander S."/>
            <person name="Gibbs R."/>
        </authorList>
    </citation>
    <scope>NUCLEOTIDE SEQUENCE [LARGE SCALE GENOMIC DNA]</scope>
    <source>
        <strain evidence="9">DSM 15952 / CCUG 50447 / LMG 22039 / TP 1.5</strain>
    </source>
</reference>
<evidence type="ECO:0000256" key="6">
    <source>
        <dbReference type="ARBA" id="ARBA00023049"/>
    </source>
</evidence>
<organism evidence="8 9">
    <name type="scientific">Enterococcus italicus (strain DSM 15952 / CCUG 50447 / LMG 22039 / TP 1.5)</name>
    <dbReference type="NCBI Taxonomy" id="888064"/>
    <lineage>
        <taxon>Bacteria</taxon>
        <taxon>Bacillati</taxon>
        <taxon>Bacillota</taxon>
        <taxon>Bacilli</taxon>
        <taxon>Lactobacillales</taxon>
        <taxon>Enterococcaceae</taxon>
        <taxon>Enterococcus</taxon>
    </lineage>
</organism>
<dbReference type="OrthoDB" id="9804482at2"/>
<evidence type="ECO:0000256" key="1">
    <source>
        <dbReference type="ARBA" id="ARBA00010243"/>
    </source>
</evidence>
<keyword evidence="3" id="KW-0479">Metal-binding</keyword>
<comment type="caution">
    <text evidence="8">The sequence shown here is derived from an EMBL/GenBank/DDBJ whole genome shotgun (WGS) entry which is preliminary data.</text>
</comment>
<evidence type="ECO:0000313" key="8">
    <source>
        <dbReference type="EMBL" id="EFU73121.1"/>
    </source>
</evidence>
<dbReference type="Gene3D" id="3.40.140.10">
    <property type="entry name" value="Cytidine Deaminase, domain 2"/>
    <property type="match status" value="1"/>
</dbReference>
<dbReference type="CDD" id="cd08071">
    <property type="entry name" value="MPN_DUF2466"/>
    <property type="match status" value="1"/>
</dbReference>
<dbReference type="Pfam" id="PF04002">
    <property type="entry name" value="RadC"/>
    <property type="match status" value="1"/>
</dbReference>
<dbReference type="PROSITE" id="PS50249">
    <property type="entry name" value="MPN"/>
    <property type="match status" value="1"/>
</dbReference>
<comment type="similarity">
    <text evidence="1">Belongs to the UPF0758 family.</text>
</comment>